<protein>
    <submittedName>
        <fullName evidence="1">Uncharacterized protein</fullName>
    </submittedName>
</protein>
<name>A0A0F9LG85_9ZZZZ</name>
<feature type="non-terminal residue" evidence="1">
    <location>
        <position position="1"/>
    </location>
</feature>
<comment type="caution">
    <text evidence="1">The sequence shown here is derived from an EMBL/GenBank/DDBJ whole genome shotgun (WGS) entry which is preliminary data.</text>
</comment>
<organism evidence="1">
    <name type="scientific">marine sediment metagenome</name>
    <dbReference type="NCBI Taxonomy" id="412755"/>
    <lineage>
        <taxon>unclassified sequences</taxon>
        <taxon>metagenomes</taxon>
        <taxon>ecological metagenomes</taxon>
    </lineage>
</organism>
<dbReference type="EMBL" id="LAZR01007289">
    <property type="protein sequence ID" value="KKM86221.1"/>
    <property type="molecule type" value="Genomic_DNA"/>
</dbReference>
<accession>A0A0F9LG85</accession>
<sequence>ASVVRRDKATIIDTTATFRTVYMNAGALMFQQTGMKGKYKNLGDTIDNILSSYMGLNVVKLDAIMTSDVLNAVAWAFYQQVK</sequence>
<gene>
    <name evidence="1" type="ORF">LCGC14_1281110</name>
</gene>
<dbReference type="AlphaFoldDB" id="A0A0F9LG85"/>
<evidence type="ECO:0000313" key="1">
    <source>
        <dbReference type="EMBL" id="KKM86221.1"/>
    </source>
</evidence>
<reference evidence="1" key="1">
    <citation type="journal article" date="2015" name="Nature">
        <title>Complex archaea that bridge the gap between prokaryotes and eukaryotes.</title>
        <authorList>
            <person name="Spang A."/>
            <person name="Saw J.H."/>
            <person name="Jorgensen S.L."/>
            <person name="Zaremba-Niedzwiedzka K."/>
            <person name="Martijn J."/>
            <person name="Lind A.E."/>
            <person name="van Eijk R."/>
            <person name="Schleper C."/>
            <person name="Guy L."/>
            <person name="Ettema T.J."/>
        </authorList>
    </citation>
    <scope>NUCLEOTIDE SEQUENCE</scope>
</reference>
<proteinExistence type="predicted"/>